<name>A0A2G9FZW2_9LAMI</name>
<dbReference type="AlphaFoldDB" id="A0A2G9FZW2"/>
<accession>A0A2G9FZW2</accession>
<protein>
    <submittedName>
        <fullName evidence="2">Uncharacterized protein</fullName>
    </submittedName>
</protein>
<organism evidence="2 3">
    <name type="scientific">Handroanthus impetiginosus</name>
    <dbReference type="NCBI Taxonomy" id="429701"/>
    <lineage>
        <taxon>Eukaryota</taxon>
        <taxon>Viridiplantae</taxon>
        <taxon>Streptophyta</taxon>
        <taxon>Embryophyta</taxon>
        <taxon>Tracheophyta</taxon>
        <taxon>Spermatophyta</taxon>
        <taxon>Magnoliopsida</taxon>
        <taxon>eudicotyledons</taxon>
        <taxon>Gunneridae</taxon>
        <taxon>Pentapetalae</taxon>
        <taxon>asterids</taxon>
        <taxon>lamiids</taxon>
        <taxon>Lamiales</taxon>
        <taxon>Bignoniaceae</taxon>
        <taxon>Crescentiina</taxon>
        <taxon>Tabebuia alliance</taxon>
        <taxon>Handroanthus</taxon>
    </lineage>
</organism>
<keyword evidence="3" id="KW-1185">Reference proteome</keyword>
<proteinExistence type="predicted"/>
<feature type="signal peptide" evidence="1">
    <location>
        <begin position="1"/>
        <end position="26"/>
    </location>
</feature>
<comment type="caution">
    <text evidence="2">The sequence shown here is derived from an EMBL/GenBank/DDBJ whole genome shotgun (WGS) entry which is preliminary data.</text>
</comment>
<sequence>MANLILLHSFFILLFFLVIILELASSARPLDVTAFHPARSTNVVFKEKNQNNWSSNEVPEGKQKTKEFIKEYGPSLMNMLPKGRVPASGPSRRINNVNN</sequence>
<feature type="chain" id="PRO_5013627827" evidence="1">
    <location>
        <begin position="27"/>
        <end position="99"/>
    </location>
</feature>
<gene>
    <name evidence="2" type="ORF">CDL12_28908</name>
</gene>
<dbReference type="EMBL" id="NKXS01008248">
    <property type="protein sequence ID" value="PIM98608.1"/>
    <property type="molecule type" value="Genomic_DNA"/>
</dbReference>
<evidence type="ECO:0000313" key="2">
    <source>
        <dbReference type="EMBL" id="PIM98608.1"/>
    </source>
</evidence>
<keyword evidence="1" id="KW-0732">Signal</keyword>
<dbReference type="Proteomes" id="UP000231279">
    <property type="component" value="Unassembled WGS sequence"/>
</dbReference>
<reference evidence="3" key="1">
    <citation type="journal article" date="2018" name="Gigascience">
        <title>Genome assembly of the Pink Ipe (Handroanthus impetiginosus, Bignoniaceae), a highly valued, ecologically keystone Neotropical timber forest tree.</title>
        <authorList>
            <person name="Silva-Junior O.B."/>
            <person name="Grattapaglia D."/>
            <person name="Novaes E."/>
            <person name="Collevatti R.G."/>
        </authorList>
    </citation>
    <scope>NUCLEOTIDE SEQUENCE [LARGE SCALE GENOMIC DNA]</scope>
    <source>
        <strain evidence="3">cv. UFG-1</strain>
    </source>
</reference>
<evidence type="ECO:0000256" key="1">
    <source>
        <dbReference type="SAM" id="SignalP"/>
    </source>
</evidence>
<dbReference type="OrthoDB" id="914099at2759"/>
<evidence type="ECO:0000313" key="3">
    <source>
        <dbReference type="Proteomes" id="UP000231279"/>
    </source>
</evidence>